<feature type="compositionally biased region" description="Low complexity" evidence="3">
    <location>
        <begin position="468"/>
        <end position="478"/>
    </location>
</feature>
<evidence type="ECO:0000256" key="3">
    <source>
        <dbReference type="SAM" id="MobiDB-lite"/>
    </source>
</evidence>
<reference evidence="6 7" key="1">
    <citation type="submission" date="2019-03" db="EMBL/GenBank/DDBJ databases">
        <title>Rhodosporidium diobovatum UCD-FST 08-225 genome sequencing, assembly, and annotation.</title>
        <authorList>
            <person name="Fakankun I.U."/>
            <person name="Fristensky B."/>
            <person name="Levin D.B."/>
        </authorList>
    </citation>
    <scope>NUCLEOTIDE SEQUENCE [LARGE SCALE GENOMIC DNA]</scope>
    <source>
        <strain evidence="6 7">UCD-FST 08-225</strain>
    </source>
</reference>
<evidence type="ECO:0000313" key="6">
    <source>
        <dbReference type="EMBL" id="TNY19535.1"/>
    </source>
</evidence>
<sequence length="478" mass="51340">MLRPCDLARAAIQATLAAVVQPSSRSFTASTPAPRGTPRRPPALRPSSPSEWNVVRRQLRGNVQGEASQLPPVSDKVLPRPDLVKVHNPAVFTHPSLAAYELKRDESPEEGERRQGRGNKTFERHELLGRSLLDFAVKEMLLEKYPALGPPAVQAAAERLLRTDILSVLATSYDLVASLRADPVAADAIAADPDVQAALFRSYVAGLHLEYGQDVARTWVRKCFLSVINHDYSAWRSSADAAELQHSVGTPLYRLAEFCKRRRIEPQWSIASKGGVGEKVFRAEVEFQDVRAAGSGRTVRLAKQNAAALALKLGVRRHTRPASCPVSGPCRADPYFCLLAGTCCPACAGGASHRVHQAAARLRHEEGPPATELQDDPRGASAVRMPAVVRGARVRWAGRGQGRSAAAGGQGSVRGARSGPEGLDRPPRAAMIQWMVGRGAESARQEAALSKGEHAAVACPPVRRRRAAAASSESSADP</sequence>
<dbReference type="Pfam" id="PF00035">
    <property type="entry name" value="dsrm"/>
    <property type="match status" value="1"/>
</dbReference>
<dbReference type="Gene3D" id="1.10.1520.10">
    <property type="entry name" value="Ribonuclease III domain"/>
    <property type="match status" value="1"/>
</dbReference>
<evidence type="ECO:0000256" key="2">
    <source>
        <dbReference type="PROSITE-ProRule" id="PRU00266"/>
    </source>
</evidence>
<dbReference type="GO" id="GO:0006396">
    <property type="term" value="P:RNA processing"/>
    <property type="evidence" value="ECO:0007669"/>
    <property type="project" value="InterPro"/>
</dbReference>
<feature type="domain" description="DRBM" evidence="4">
    <location>
        <begin position="250"/>
        <end position="316"/>
    </location>
</feature>
<dbReference type="CDD" id="cd00048">
    <property type="entry name" value="DSRM_SF"/>
    <property type="match status" value="1"/>
</dbReference>
<feature type="region of interest" description="Disordered" evidence="3">
    <location>
        <begin position="102"/>
        <end position="122"/>
    </location>
</feature>
<evidence type="ECO:0000259" key="4">
    <source>
        <dbReference type="PROSITE" id="PS50137"/>
    </source>
</evidence>
<accession>A0A5C5FSB5</accession>
<evidence type="ECO:0000256" key="1">
    <source>
        <dbReference type="ARBA" id="ARBA00022884"/>
    </source>
</evidence>
<evidence type="ECO:0000313" key="7">
    <source>
        <dbReference type="Proteomes" id="UP000311382"/>
    </source>
</evidence>
<dbReference type="SUPFAM" id="SSF69065">
    <property type="entry name" value="RNase III domain-like"/>
    <property type="match status" value="1"/>
</dbReference>
<evidence type="ECO:0008006" key="8">
    <source>
        <dbReference type="Google" id="ProtNLM"/>
    </source>
</evidence>
<feature type="region of interest" description="Disordered" evidence="3">
    <location>
        <begin position="363"/>
        <end position="382"/>
    </location>
</feature>
<dbReference type="CDD" id="cd00593">
    <property type="entry name" value="RIBOc"/>
    <property type="match status" value="1"/>
</dbReference>
<comment type="caution">
    <text evidence="6">The sequence shown here is derived from an EMBL/GenBank/DDBJ whole genome shotgun (WGS) entry which is preliminary data.</text>
</comment>
<dbReference type="InterPro" id="IPR000999">
    <property type="entry name" value="RNase_III_dom"/>
</dbReference>
<name>A0A5C5FSB5_9BASI</name>
<dbReference type="GO" id="GO:0003723">
    <property type="term" value="F:RNA binding"/>
    <property type="evidence" value="ECO:0007669"/>
    <property type="project" value="UniProtKB-UniRule"/>
</dbReference>
<keyword evidence="1 2" id="KW-0694">RNA-binding</keyword>
<protein>
    <recommendedName>
        <fullName evidence="8">DRBM domain-containing protein</fullName>
    </recommendedName>
</protein>
<dbReference type="Proteomes" id="UP000311382">
    <property type="component" value="Unassembled WGS sequence"/>
</dbReference>
<dbReference type="PROSITE" id="PS50142">
    <property type="entry name" value="RNASE_3_2"/>
    <property type="match status" value="1"/>
</dbReference>
<dbReference type="SUPFAM" id="SSF54768">
    <property type="entry name" value="dsRNA-binding domain-like"/>
    <property type="match status" value="1"/>
</dbReference>
<evidence type="ECO:0000259" key="5">
    <source>
        <dbReference type="PROSITE" id="PS50142"/>
    </source>
</evidence>
<proteinExistence type="predicted"/>
<dbReference type="PROSITE" id="PS50137">
    <property type="entry name" value="DS_RBD"/>
    <property type="match status" value="1"/>
</dbReference>
<feature type="compositionally biased region" description="Low complexity" evidence="3">
    <location>
        <begin position="398"/>
        <end position="419"/>
    </location>
</feature>
<dbReference type="SMART" id="SM00358">
    <property type="entry name" value="DSRM"/>
    <property type="match status" value="1"/>
</dbReference>
<feature type="region of interest" description="Disordered" evidence="3">
    <location>
        <begin position="21"/>
        <end position="50"/>
    </location>
</feature>
<gene>
    <name evidence="6" type="ORF">DMC30DRAFT_300553</name>
</gene>
<dbReference type="InterPro" id="IPR036389">
    <property type="entry name" value="RNase_III_sf"/>
</dbReference>
<dbReference type="Gene3D" id="3.30.160.20">
    <property type="match status" value="1"/>
</dbReference>
<feature type="domain" description="RNase III" evidence="5">
    <location>
        <begin position="119"/>
        <end position="212"/>
    </location>
</feature>
<dbReference type="InterPro" id="IPR014720">
    <property type="entry name" value="dsRBD_dom"/>
</dbReference>
<organism evidence="6 7">
    <name type="scientific">Rhodotorula diobovata</name>
    <dbReference type="NCBI Taxonomy" id="5288"/>
    <lineage>
        <taxon>Eukaryota</taxon>
        <taxon>Fungi</taxon>
        <taxon>Dikarya</taxon>
        <taxon>Basidiomycota</taxon>
        <taxon>Pucciniomycotina</taxon>
        <taxon>Microbotryomycetes</taxon>
        <taxon>Sporidiobolales</taxon>
        <taxon>Sporidiobolaceae</taxon>
        <taxon>Rhodotorula</taxon>
    </lineage>
</organism>
<keyword evidence="7" id="KW-1185">Reference proteome</keyword>
<dbReference type="EMBL" id="SOZI01000092">
    <property type="protein sequence ID" value="TNY19535.1"/>
    <property type="molecule type" value="Genomic_DNA"/>
</dbReference>
<feature type="region of interest" description="Disordered" evidence="3">
    <location>
        <begin position="398"/>
        <end position="426"/>
    </location>
</feature>
<dbReference type="AlphaFoldDB" id="A0A5C5FSB5"/>
<feature type="region of interest" description="Disordered" evidence="3">
    <location>
        <begin position="452"/>
        <end position="478"/>
    </location>
</feature>
<dbReference type="OrthoDB" id="10587361at2759"/>
<dbReference type="GO" id="GO:0004525">
    <property type="term" value="F:ribonuclease III activity"/>
    <property type="evidence" value="ECO:0007669"/>
    <property type="project" value="InterPro"/>
</dbReference>